<keyword evidence="2 4" id="KW-1133">Transmembrane helix</keyword>
<evidence type="ECO:0000313" key="6">
    <source>
        <dbReference type="Proteomes" id="UP000262379"/>
    </source>
</evidence>
<dbReference type="Proteomes" id="UP000262379">
    <property type="component" value="Unassembled WGS sequence"/>
</dbReference>
<sequence>MLPECRVTSTAIDDEARKRNAGAGRLITALGIAQICSWGTLYYSFALMAEAMRIDLGWSKTEIYGAATLGLTLAGLAAYPVGAAIDRGQGRTVMSLASVGAGLLLFAWSQVSNVIVFYAIFAAIGCLQAATFYEPAFAVIARRVGSGNARRGITTLTLWGGFASTVFIPLIQFLIDWVGWRDALMVLGAINIVVCGGLYFLAIDPAKDYAVPERQPHEAPPLAGRKAVAWAMRRPVFWALMVALVGYEAAFAALTFHLYPLLLERGLDTAGVVTVLAVIGPAQVAGRILIMLFASNAPIRRVGSVIVIAFPLAVVGFALAPPNVAIIAGIAAFYGGANGMITIVRGLMVPEMISRDAYGAINGALVAPMNIMLAVSPLAAAWIWSATGGYDAVLIAIGVGACVLCVGFWVAAALSRVKAQG</sequence>
<feature type="transmembrane region" description="Helical" evidence="4">
    <location>
        <begin position="302"/>
        <end position="320"/>
    </location>
</feature>
<dbReference type="Pfam" id="PF07690">
    <property type="entry name" value="MFS_1"/>
    <property type="match status" value="1"/>
</dbReference>
<feature type="transmembrane region" description="Helical" evidence="4">
    <location>
        <begin position="236"/>
        <end position="259"/>
    </location>
</feature>
<evidence type="ECO:0000256" key="4">
    <source>
        <dbReference type="SAM" id="Phobius"/>
    </source>
</evidence>
<feature type="transmembrane region" description="Helical" evidence="4">
    <location>
        <begin position="326"/>
        <end position="348"/>
    </location>
</feature>
<evidence type="ECO:0000256" key="3">
    <source>
        <dbReference type="ARBA" id="ARBA00023136"/>
    </source>
</evidence>
<evidence type="ECO:0000256" key="1">
    <source>
        <dbReference type="ARBA" id="ARBA00022692"/>
    </source>
</evidence>
<feature type="transmembrane region" description="Helical" evidence="4">
    <location>
        <begin position="26"/>
        <end position="43"/>
    </location>
</feature>
<dbReference type="InterPro" id="IPR050327">
    <property type="entry name" value="Proton-linked_MCT"/>
</dbReference>
<evidence type="ECO:0000313" key="5">
    <source>
        <dbReference type="EMBL" id="RFC63811.1"/>
    </source>
</evidence>
<name>A0A371X3J9_9HYPH</name>
<feature type="transmembrane region" description="Helical" evidence="4">
    <location>
        <begin position="271"/>
        <end position="290"/>
    </location>
</feature>
<dbReference type="PANTHER" id="PTHR11360:SF308">
    <property type="entry name" value="BLL3089 PROTEIN"/>
    <property type="match status" value="1"/>
</dbReference>
<organism evidence="5 6">
    <name type="scientific">Mesorhizobium denitrificans</name>
    <dbReference type="NCBI Taxonomy" id="2294114"/>
    <lineage>
        <taxon>Bacteria</taxon>
        <taxon>Pseudomonadati</taxon>
        <taxon>Pseudomonadota</taxon>
        <taxon>Alphaproteobacteria</taxon>
        <taxon>Hyphomicrobiales</taxon>
        <taxon>Phyllobacteriaceae</taxon>
        <taxon>Mesorhizobium</taxon>
    </lineage>
</organism>
<keyword evidence="6" id="KW-1185">Reference proteome</keyword>
<dbReference type="EMBL" id="QURN01000026">
    <property type="protein sequence ID" value="RFC63811.1"/>
    <property type="molecule type" value="Genomic_DNA"/>
</dbReference>
<gene>
    <name evidence="5" type="ORF">DY251_20555</name>
</gene>
<dbReference type="PANTHER" id="PTHR11360">
    <property type="entry name" value="MONOCARBOXYLATE TRANSPORTER"/>
    <property type="match status" value="1"/>
</dbReference>
<dbReference type="InterPro" id="IPR011701">
    <property type="entry name" value="MFS"/>
</dbReference>
<dbReference type="GO" id="GO:0022857">
    <property type="term" value="F:transmembrane transporter activity"/>
    <property type="evidence" value="ECO:0007669"/>
    <property type="project" value="InterPro"/>
</dbReference>
<comment type="caution">
    <text evidence="5">The sequence shown here is derived from an EMBL/GenBank/DDBJ whole genome shotgun (WGS) entry which is preliminary data.</text>
</comment>
<feature type="transmembrane region" description="Helical" evidence="4">
    <location>
        <begin position="183"/>
        <end position="202"/>
    </location>
</feature>
<protein>
    <submittedName>
        <fullName evidence="5">MFS transporter</fullName>
    </submittedName>
</protein>
<dbReference type="AlphaFoldDB" id="A0A371X3J9"/>
<keyword evidence="1 4" id="KW-0812">Transmembrane</keyword>
<feature type="transmembrane region" description="Helical" evidence="4">
    <location>
        <begin position="63"/>
        <end position="85"/>
    </location>
</feature>
<feature type="transmembrane region" description="Helical" evidence="4">
    <location>
        <begin position="92"/>
        <end position="109"/>
    </location>
</feature>
<feature type="transmembrane region" description="Helical" evidence="4">
    <location>
        <begin position="153"/>
        <end position="171"/>
    </location>
</feature>
<dbReference type="SUPFAM" id="SSF103473">
    <property type="entry name" value="MFS general substrate transporter"/>
    <property type="match status" value="1"/>
</dbReference>
<accession>A0A371X3J9</accession>
<feature type="transmembrane region" description="Helical" evidence="4">
    <location>
        <begin position="115"/>
        <end position="141"/>
    </location>
</feature>
<feature type="transmembrane region" description="Helical" evidence="4">
    <location>
        <begin position="360"/>
        <end position="384"/>
    </location>
</feature>
<feature type="transmembrane region" description="Helical" evidence="4">
    <location>
        <begin position="390"/>
        <end position="414"/>
    </location>
</feature>
<reference evidence="6" key="1">
    <citation type="submission" date="2018-08" db="EMBL/GenBank/DDBJ databases">
        <authorList>
            <person name="Im W.T."/>
        </authorList>
    </citation>
    <scope>NUCLEOTIDE SEQUENCE [LARGE SCALE GENOMIC DNA]</scope>
    <source>
        <strain evidence="6">LA-28</strain>
    </source>
</reference>
<dbReference type="InterPro" id="IPR036259">
    <property type="entry name" value="MFS_trans_sf"/>
</dbReference>
<keyword evidence="3 4" id="KW-0472">Membrane</keyword>
<proteinExistence type="predicted"/>
<evidence type="ECO:0000256" key="2">
    <source>
        <dbReference type="ARBA" id="ARBA00022989"/>
    </source>
</evidence>
<dbReference type="Gene3D" id="1.20.1250.20">
    <property type="entry name" value="MFS general substrate transporter like domains"/>
    <property type="match status" value="1"/>
</dbReference>